<organism evidence="3 4">
    <name type="scientific">Nocardiopsis composta</name>
    <dbReference type="NCBI Taxonomy" id="157465"/>
    <lineage>
        <taxon>Bacteria</taxon>
        <taxon>Bacillati</taxon>
        <taxon>Actinomycetota</taxon>
        <taxon>Actinomycetes</taxon>
        <taxon>Streptosporangiales</taxon>
        <taxon>Nocardiopsidaceae</taxon>
        <taxon>Nocardiopsis</taxon>
    </lineage>
</organism>
<feature type="region of interest" description="Disordered" evidence="1">
    <location>
        <begin position="1"/>
        <end position="41"/>
    </location>
</feature>
<keyword evidence="4" id="KW-1185">Reference proteome</keyword>
<feature type="domain" description="DUF397" evidence="2">
    <location>
        <begin position="30"/>
        <end position="81"/>
    </location>
</feature>
<dbReference type="AlphaFoldDB" id="A0A7W8QPS9"/>
<gene>
    <name evidence="3" type="ORF">HDA36_003440</name>
</gene>
<feature type="compositionally biased region" description="Gly residues" evidence="1">
    <location>
        <begin position="14"/>
        <end position="23"/>
    </location>
</feature>
<proteinExistence type="predicted"/>
<protein>
    <recommendedName>
        <fullName evidence="2">DUF397 domain-containing protein</fullName>
    </recommendedName>
</protein>
<evidence type="ECO:0000256" key="1">
    <source>
        <dbReference type="SAM" id="MobiDB-lite"/>
    </source>
</evidence>
<reference evidence="3 4" key="1">
    <citation type="submission" date="2020-08" db="EMBL/GenBank/DDBJ databases">
        <title>Sequencing the genomes of 1000 actinobacteria strains.</title>
        <authorList>
            <person name="Klenk H.-P."/>
        </authorList>
    </citation>
    <scope>NUCLEOTIDE SEQUENCE [LARGE SCALE GENOMIC DNA]</scope>
    <source>
        <strain evidence="3 4">DSM 44551</strain>
    </source>
</reference>
<evidence type="ECO:0000313" key="3">
    <source>
        <dbReference type="EMBL" id="MBB5433356.1"/>
    </source>
</evidence>
<dbReference type="EMBL" id="JACHDB010000001">
    <property type="protein sequence ID" value="MBB5433356.1"/>
    <property type="molecule type" value="Genomic_DNA"/>
</dbReference>
<accession>A0A7W8QPS9</accession>
<comment type="caution">
    <text evidence="3">The sequence shown here is derived from an EMBL/GenBank/DDBJ whole genome shotgun (WGS) entry which is preliminary data.</text>
</comment>
<evidence type="ECO:0000313" key="4">
    <source>
        <dbReference type="Proteomes" id="UP000572635"/>
    </source>
</evidence>
<sequence>MAKQDDPRRNPGAPSGGPTGHGGLARAWGGWRKSSYSGEGSSCLSVLPADGGIAIRDSKNPEQRALHIPFRSWLAFIASAREEGRRPTDA</sequence>
<name>A0A7W8QPS9_9ACTN</name>
<dbReference type="InterPro" id="IPR007278">
    <property type="entry name" value="DUF397"/>
</dbReference>
<evidence type="ECO:0000259" key="2">
    <source>
        <dbReference type="Pfam" id="PF04149"/>
    </source>
</evidence>
<dbReference type="Pfam" id="PF04149">
    <property type="entry name" value="DUF397"/>
    <property type="match status" value="1"/>
</dbReference>
<dbReference type="Proteomes" id="UP000572635">
    <property type="component" value="Unassembled WGS sequence"/>
</dbReference>
<dbReference type="RefSeq" id="WP_184393036.1">
    <property type="nucleotide sequence ID" value="NZ_BAAAJD010000044.1"/>
</dbReference>